<sequence>MFDNTLAFCRALPAVTTEVKWDNELRLFVGEKLFAMLSMDEPHRISFKCQPAQFHKLICKPGIVPAPHLARYHWVQLKQDDTLPDTELEQYLQKAYELVFNSLPAAEQQLIQNHHASA</sequence>
<dbReference type="InterPro" id="IPR058532">
    <property type="entry name" value="YjbR/MT2646/Rv2570-like"/>
</dbReference>
<dbReference type="Pfam" id="PF04237">
    <property type="entry name" value="YjbR"/>
    <property type="match status" value="1"/>
</dbReference>
<dbReference type="GO" id="GO:0003677">
    <property type="term" value="F:DNA binding"/>
    <property type="evidence" value="ECO:0007669"/>
    <property type="project" value="UniProtKB-KW"/>
</dbReference>
<evidence type="ECO:0000313" key="2">
    <source>
        <dbReference type="Proteomes" id="UP000184420"/>
    </source>
</evidence>
<keyword evidence="1" id="KW-0238">DNA-binding</keyword>
<dbReference type="Proteomes" id="UP000184420">
    <property type="component" value="Unassembled WGS sequence"/>
</dbReference>
<dbReference type="SUPFAM" id="SSF142906">
    <property type="entry name" value="YjbR-like"/>
    <property type="match status" value="1"/>
</dbReference>
<dbReference type="PANTHER" id="PTHR35145:SF1">
    <property type="entry name" value="CYTOPLASMIC PROTEIN"/>
    <property type="match status" value="1"/>
</dbReference>
<protein>
    <submittedName>
        <fullName evidence="1">Predicted DNA-binding protein, MmcQ/YjbR family</fullName>
    </submittedName>
</protein>
<evidence type="ECO:0000313" key="1">
    <source>
        <dbReference type="EMBL" id="SHK96677.1"/>
    </source>
</evidence>
<dbReference type="InterPro" id="IPR038056">
    <property type="entry name" value="YjbR-like_sf"/>
</dbReference>
<dbReference type="STRING" id="1419482.SAMN05444266_101748"/>
<dbReference type="OrthoDB" id="9789813at2"/>
<proteinExistence type="predicted"/>
<keyword evidence="2" id="KW-1185">Reference proteome</keyword>
<dbReference type="InterPro" id="IPR007351">
    <property type="entry name" value="YjbR"/>
</dbReference>
<organism evidence="1 2">
    <name type="scientific">Chitinophaga jiangningensis</name>
    <dbReference type="NCBI Taxonomy" id="1419482"/>
    <lineage>
        <taxon>Bacteria</taxon>
        <taxon>Pseudomonadati</taxon>
        <taxon>Bacteroidota</taxon>
        <taxon>Chitinophagia</taxon>
        <taxon>Chitinophagales</taxon>
        <taxon>Chitinophagaceae</taxon>
        <taxon>Chitinophaga</taxon>
    </lineage>
</organism>
<reference evidence="1 2" key="1">
    <citation type="submission" date="2016-11" db="EMBL/GenBank/DDBJ databases">
        <authorList>
            <person name="Jaros S."/>
            <person name="Januszkiewicz K."/>
            <person name="Wedrychowicz H."/>
        </authorList>
    </citation>
    <scope>NUCLEOTIDE SEQUENCE [LARGE SCALE GENOMIC DNA]</scope>
    <source>
        <strain evidence="1 2">DSM 27406</strain>
    </source>
</reference>
<dbReference type="AlphaFoldDB" id="A0A1M6WSF8"/>
<accession>A0A1M6WSF8</accession>
<name>A0A1M6WSF8_9BACT</name>
<dbReference type="RefSeq" id="WP_073078110.1">
    <property type="nucleotide sequence ID" value="NZ_FRBL01000001.1"/>
</dbReference>
<dbReference type="Gene3D" id="3.90.1150.30">
    <property type="match status" value="1"/>
</dbReference>
<gene>
    <name evidence="1" type="ORF">SAMN05444266_101748</name>
</gene>
<dbReference type="EMBL" id="FRBL01000001">
    <property type="protein sequence ID" value="SHK96677.1"/>
    <property type="molecule type" value="Genomic_DNA"/>
</dbReference>
<dbReference type="PANTHER" id="PTHR35145">
    <property type="entry name" value="CYTOPLASMIC PROTEIN-RELATED"/>
    <property type="match status" value="1"/>
</dbReference>